<dbReference type="Proteomes" id="UP000032809">
    <property type="component" value="Chromosome I"/>
</dbReference>
<dbReference type="Pfam" id="PF11975">
    <property type="entry name" value="Glyco_hydro_4C"/>
    <property type="match status" value="1"/>
</dbReference>
<evidence type="ECO:0000313" key="14">
    <source>
        <dbReference type="EMBL" id="CEP78515.1"/>
    </source>
</evidence>
<organism evidence="14 15">
    <name type="scientific">Defluviitoga tunisiensis</name>
    <dbReference type="NCBI Taxonomy" id="1006576"/>
    <lineage>
        <taxon>Bacteria</taxon>
        <taxon>Thermotogati</taxon>
        <taxon>Thermotogota</taxon>
        <taxon>Thermotogae</taxon>
        <taxon>Petrotogales</taxon>
        <taxon>Petrotogaceae</taxon>
        <taxon>Defluviitoga</taxon>
    </lineage>
</organism>
<keyword evidence="15" id="KW-1185">Reference proteome</keyword>
<dbReference type="SUPFAM" id="SSF56327">
    <property type="entry name" value="LDH C-terminal domain-like"/>
    <property type="match status" value="1"/>
</dbReference>
<evidence type="ECO:0000259" key="13">
    <source>
        <dbReference type="Pfam" id="PF11975"/>
    </source>
</evidence>
<dbReference type="PANTHER" id="PTHR32092:SF4">
    <property type="entry name" value="ALPHA-GLUCOSIDASE"/>
    <property type="match status" value="1"/>
</dbReference>
<dbReference type="Gene3D" id="3.90.1820.10">
    <property type="entry name" value="AglA-like glucosidase"/>
    <property type="match status" value="1"/>
</dbReference>
<comment type="cofactor">
    <cofactor evidence="1">
        <name>Mn(2+)</name>
        <dbReference type="ChEBI" id="CHEBI:29035"/>
    </cofactor>
</comment>
<dbReference type="RefSeq" id="WP_045087944.1">
    <property type="nucleotide sequence ID" value="NZ_LN824141.1"/>
</dbReference>
<dbReference type="InterPro" id="IPR022616">
    <property type="entry name" value="Glyco_hydro_4_C"/>
</dbReference>
<evidence type="ECO:0000256" key="7">
    <source>
        <dbReference type="ARBA" id="ARBA00023277"/>
    </source>
</evidence>
<evidence type="ECO:0000256" key="10">
    <source>
        <dbReference type="PIRSR" id="PIRSR601088-3"/>
    </source>
</evidence>
<dbReference type="InterPro" id="IPR053715">
    <property type="entry name" value="GH4_Enzyme_sf"/>
</dbReference>
<dbReference type="KEGG" id="dtn:DTL3_1214"/>
<evidence type="ECO:0000256" key="12">
    <source>
        <dbReference type="RuleBase" id="RU361152"/>
    </source>
</evidence>
<evidence type="ECO:0000256" key="1">
    <source>
        <dbReference type="ARBA" id="ARBA00001936"/>
    </source>
</evidence>
<accession>A0A0C7P2H6</accession>
<feature type="domain" description="Glycosyl hydrolase family 4 C-terminal" evidence="13">
    <location>
        <begin position="198"/>
        <end position="456"/>
    </location>
</feature>
<evidence type="ECO:0000256" key="3">
    <source>
        <dbReference type="ARBA" id="ARBA00022723"/>
    </source>
</evidence>
<comment type="similarity">
    <text evidence="2 12">Belongs to the glycosyl hydrolase 4 family.</text>
</comment>
<dbReference type="EC" id="3.2.1.20" evidence="14"/>
<keyword evidence="3 10" id="KW-0479">Metal-binding</keyword>
<dbReference type="NCBIfam" id="NF041089">
    <property type="entry name" value="alpha_gluc_AglA"/>
    <property type="match status" value="1"/>
</dbReference>
<dbReference type="EMBL" id="LN824141">
    <property type="protein sequence ID" value="CEP78515.1"/>
    <property type="molecule type" value="Genomic_DNA"/>
</dbReference>
<evidence type="ECO:0000256" key="2">
    <source>
        <dbReference type="ARBA" id="ARBA00010141"/>
    </source>
</evidence>
<comment type="cofactor">
    <cofactor evidence="12">
        <name>NAD(+)</name>
        <dbReference type="ChEBI" id="CHEBI:57540"/>
    </cofactor>
    <text evidence="12">Binds 1 NAD(+) per subunit.</text>
</comment>
<dbReference type="Pfam" id="PF02056">
    <property type="entry name" value="Glyco_hydro_4"/>
    <property type="match status" value="1"/>
</dbReference>
<dbReference type="PATRIC" id="fig|1006576.9.peg.1216"/>
<evidence type="ECO:0000256" key="9">
    <source>
        <dbReference type="PIRSR" id="PIRSR601088-2"/>
    </source>
</evidence>
<dbReference type="GO" id="GO:0005975">
    <property type="term" value="P:carbohydrate metabolic process"/>
    <property type="evidence" value="ECO:0007669"/>
    <property type="project" value="InterPro"/>
</dbReference>
<dbReference type="GO" id="GO:0004558">
    <property type="term" value="F:alpha-1,4-glucosidase activity"/>
    <property type="evidence" value="ECO:0007669"/>
    <property type="project" value="UniProtKB-EC"/>
</dbReference>
<dbReference type="SUPFAM" id="SSF51735">
    <property type="entry name" value="NAD(P)-binding Rossmann-fold domains"/>
    <property type="match status" value="1"/>
</dbReference>
<evidence type="ECO:0000256" key="8">
    <source>
        <dbReference type="ARBA" id="ARBA00023295"/>
    </source>
</evidence>
<evidence type="ECO:0000313" key="15">
    <source>
        <dbReference type="Proteomes" id="UP000032809"/>
    </source>
</evidence>
<feature type="site" description="Increases basicity of active site Tyr" evidence="11">
    <location>
        <position position="113"/>
    </location>
</feature>
<dbReference type="OrthoDB" id="9808275at2"/>
<proteinExistence type="inferred from homology"/>
<sequence length="485" mass="55766">MPGVKISIIGAGSASFSLRLVGDLCKTKGLSGSLVSLMDIDKNRLNAVHTLAKKYAEELGSDLRFETTMNLEDSIKDASFVVNTALVGGHSYFEKVRQISEKYGYYRGIDAQEFNMVSDYYTISNFNQIKFMFDVAKLIEKLSPKAWLLQAANPVFELTTLISRVVPINMVGICHGHHGVDYIIEKMGLEKQKVDWQVAGVNHGIWLTRFKYEGKDAHHLIDELLEKELKNFKPTNPFDDQISLVAKDMYEFYGRMPIGDTVRNGSWKYHYNLETKKKWFGEPWGGVDSELGWKWYQERQAERAIITQQVAKYFKENPKAKLLSKETQQAIISTAKDDLKKEYTKEVYELLDPEKKSGEQHILLANALLNDEKVDLVLNILNKGTIPGIADDVAVEIPVYADKNGIHPYKIDPDIPERIKKMYLMPRILRMEWALEAFLTGDRRVLEEFLIRDPRTRSYEQVVKVIDEILALPENEEMRKHYSKK</sequence>
<evidence type="ECO:0000256" key="5">
    <source>
        <dbReference type="ARBA" id="ARBA00023027"/>
    </source>
</evidence>
<keyword evidence="10" id="KW-0170">Cobalt</keyword>
<dbReference type="InterPro" id="IPR053487">
    <property type="entry name" value="Alpha-glycosidase"/>
</dbReference>
<dbReference type="GO" id="GO:0016616">
    <property type="term" value="F:oxidoreductase activity, acting on the CH-OH group of donors, NAD or NADP as acceptor"/>
    <property type="evidence" value="ECO:0007669"/>
    <property type="project" value="InterPro"/>
</dbReference>
<dbReference type="InterPro" id="IPR015955">
    <property type="entry name" value="Lactate_DH/Glyco_Ohase_4_C"/>
</dbReference>
<protein>
    <submittedName>
        <fullName evidence="14">Alpha-glucosidase</fullName>
        <ecNumber evidence="14">3.2.1.20</ecNumber>
    </submittedName>
</protein>
<name>A0A0C7P2H6_DEFTU</name>
<evidence type="ECO:0000256" key="4">
    <source>
        <dbReference type="ARBA" id="ARBA00022801"/>
    </source>
</evidence>
<dbReference type="PRINTS" id="PR00732">
    <property type="entry name" value="GLHYDRLASE4"/>
</dbReference>
<keyword evidence="10" id="KW-0533">Nickel</keyword>
<keyword evidence="7" id="KW-0119">Carbohydrate metabolism</keyword>
<feature type="binding site" evidence="10">
    <location>
        <position position="174"/>
    </location>
    <ligand>
        <name>Mn(2+)</name>
        <dbReference type="ChEBI" id="CHEBI:29035"/>
    </ligand>
</feature>
<dbReference type="InterPro" id="IPR036291">
    <property type="entry name" value="NAD(P)-bd_dom_sf"/>
</dbReference>
<dbReference type="HOGENOM" id="CLU_045951_1_1_0"/>
<keyword evidence="5 12" id="KW-0520">NAD</keyword>
<feature type="binding site" evidence="10">
    <location>
        <position position="203"/>
    </location>
    <ligand>
        <name>Mn(2+)</name>
        <dbReference type="ChEBI" id="CHEBI:29035"/>
    </ligand>
</feature>
<keyword evidence="8 12" id="KW-0326">Glycosidase</keyword>
<dbReference type="GO" id="GO:0046872">
    <property type="term" value="F:metal ion binding"/>
    <property type="evidence" value="ECO:0007669"/>
    <property type="project" value="UniProtKB-KW"/>
</dbReference>
<dbReference type="STRING" id="1006576.DTL3_1214"/>
<feature type="binding site" evidence="9">
    <location>
        <position position="153"/>
    </location>
    <ligand>
        <name>substrate</name>
    </ligand>
</feature>
<evidence type="ECO:0000256" key="11">
    <source>
        <dbReference type="PIRSR" id="PIRSR601088-4"/>
    </source>
</evidence>
<dbReference type="PANTHER" id="PTHR32092">
    <property type="entry name" value="6-PHOSPHO-BETA-GLUCOSIDASE-RELATED"/>
    <property type="match status" value="1"/>
</dbReference>
<evidence type="ECO:0000256" key="6">
    <source>
        <dbReference type="ARBA" id="ARBA00023211"/>
    </source>
</evidence>
<reference evidence="15" key="1">
    <citation type="submission" date="2014-11" db="EMBL/GenBank/DDBJ databases">
        <authorList>
            <person name="Wibberg D."/>
        </authorList>
    </citation>
    <scope>NUCLEOTIDE SEQUENCE [LARGE SCALE GENOMIC DNA]</scope>
    <source>
        <strain evidence="15">L3</strain>
    </source>
</reference>
<dbReference type="InterPro" id="IPR001088">
    <property type="entry name" value="Glyco_hydro_4"/>
</dbReference>
<keyword evidence="10" id="KW-0408">Iron</keyword>
<keyword evidence="4 12" id="KW-0378">Hydrolase</keyword>
<dbReference type="AlphaFoldDB" id="A0A0C7P2H6"/>
<dbReference type="CDD" id="cd05297">
    <property type="entry name" value="GH4_alpha_glucosidase_galactosidase"/>
    <property type="match status" value="1"/>
</dbReference>
<keyword evidence="6 10" id="KW-0464">Manganese</keyword>
<gene>
    <name evidence="14" type="primary">melZ2</name>
    <name evidence="14" type="ORF">DTL3_1214</name>
</gene>